<dbReference type="Gene3D" id="6.10.340.10">
    <property type="match status" value="1"/>
</dbReference>
<protein>
    <recommendedName>
        <fullName evidence="2">histidine kinase</fullName>
        <ecNumber evidence="2">2.7.13.3</ecNumber>
    </recommendedName>
</protein>
<sequence length="460" mass="48641">MTLRTRLTLIATLVIVVASLVIGAYSVAATRANGVAQIDTSLAQVLDATKGTPSNETSKVTTRADDLVVAVALGIALPDGSVTAIRQSGSVYNPLPFPSVSKKQTAAALKGFINIGGDTPYRARAHSLGDGLSLIAAMPLSGLNQQMHKLVASSAVVVLLVILIGGALIWWVVRRNLKTVDQMIDTASAIAAGDLARVVPSAHEGTELGKLGNALNEMITGLRSSLQTRAESETRMRKFLGDASHELRTPLTVIKGYAEILKGSDSLSSDQRNRAVARLNAESSRMEELITGLLRLTRLDETPEISHSLVDFSAVVNDFAHDLKDQEPSRRVLIEVEEDVFVDGDESLLSQVVANLMANIRQHTSADVAVSVALKSDGDQAVLIVDDAGPGIPAEQRNLALSRFGRLEESRSRAGGGFGLGLNIVVQVVALHQGAIVLDQSPLGGLRTLISIPIAAKVSK</sequence>
<dbReference type="PROSITE" id="PS50109">
    <property type="entry name" value="HIS_KIN"/>
    <property type="match status" value="1"/>
</dbReference>
<keyword evidence="8" id="KW-0902">Two-component regulatory system</keyword>
<dbReference type="SUPFAM" id="SSF55874">
    <property type="entry name" value="ATPase domain of HSP90 chaperone/DNA topoisomerase II/histidine kinase"/>
    <property type="match status" value="1"/>
</dbReference>
<evidence type="ECO:0000259" key="10">
    <source>
        <dbReference type="PROSITE" id="PS50109"/>
    </source>
</evidence>
<dbReference type="InterPro" id="IPR003661">
    <property type="entry name" value="HisK_dim/P_dom"/>
</dbReference>
<gene>
    <name evidence="12" type="primary">tcrY_7</name>
    <name evidence="12" type="ORF">GALL_443620</name>
</gene>
<evidence type="ECO:0000256" key="4">
    <source>
        <dbReference type="ARBA" id="ARBA00022679"/>
    </source>
</evidence>
<name>A0A1J5PQX2_9ZZZZ</name>
<dbReference type="CDD" id="cd00082">
    <property type="entry name" value="HisKA"/>
    <property type="match status" value="1"/>
</dbReference>
<evidence type="ECO:0000313" key="12">
    <source>
        <dbReference type="EMBL" id="OIQ73998.1"/>
    </source>
</evidence>
<dbReference type="PROSITE" id="PS50885">
    <property type="entry name" value="HAMP"/>
    <property type="match status" value="1"/>
</dbReference>
<feature type="domain" description="HAMP" evidence="11">
    <location>
        <begin position="174"/>
        <end position="227"/>
    </location>
</feature>
<keyword evidence="6 12" id="KW-0418">Kinase</keyword>
<evidence type="ECO:0000259" key="11">
    <source>
        <dbReference type="PROSITE" id="PS50885"/>
    </source>
</evidence>
<comment type="catalytic activity">
    <reaction evidence="1">
        <text>ATP + protein L-histidine = ADP + protein N-phospho-L-histidine.</text>
        <dbReference type="EC" id="2.7.13.3"/>
    </reaction>
</comment>
<evidence type="ECO:0000256" key="1">
    <source>
        <dbReference type="ARBA" id="ARBA00000085"/>
    </source>
</evidence>
<feature type="domain" description="Histidine kinase" evidence="10">
    <location>
        <begin position="242"/>
        <end position="456"/>
    </location>
</feature>
<dbReference type="FunFam" id="1.10.287.130:FF:000001">
    <property type="entry name" value="Two-component sensor histidine kinase"/>
    <property type="match status" value="1"/>
</dbReference>
<dbReference type="SMART" id="SM00387">
    <property type="entry name" value="HATPase_c"/>
    <property type="match status" value="1"/>
</dbReference>
<dbReference type="EMBL" id="MLJW01002662">
    <property type="protein sequence ID" value="OIQ73998.1"/>
    <property type="molecule type" value="Genomic_DNA"/>
</dbReference>
<dbReference type="Pfam" id="PF02518">
    <property type="entry name" value="HATPase_c"/>
    <property type="match status" value="1"/>
</dbReference>
<dbReference type="EC" id="2.7.13.3" evidence="2"/>
<dbReference type="CDD" id="cd06225">
    <property type="entry name" value="HAMP"/>
    <property type="match status" value="1"/>
</dbReference>
<dbReference type="InterPro" id="IPR036097">
    <property type="entry name" value="HisK_dim/P_sf"/>
</dbReference>
<evidence type="ECO:0000256" key="9">
    <source>
        <dbReference type="SAM" id="Phobius"/>
    </source>
</evidence>
<evidence type="ECO:0000256" key="7">
    <source>
        <dbReference type="ARBA" id="ARBA00022989"/>
    </source>
</evidence>
<dbReference type="InterPro" id="IPR003660">
    <property type="entry name" value="HAMP_dom"/>
</dbReference>
<evidence type="ECO:0000256" key="5">
    <source>
        <dbReference type="ARBA" id="ARBA00022692"/>
    </source>
</evidence>
<evidence type="ECO:0000256" key="2">
    <source>
        <dbReference type="ARBA" id="ARBA00012438"/>
    </source>
</evidence>
<evidence type="ECO:0000256" key="6">
    <source>
        <dbReference type="ARBA" id="ARBA00022777"/>
    </source>
</evidence>
<dbReference type="Gene3D" id="1.10.287.130">
    <property type="match status" value="1"/>
</dbReference>
<keyword evidence="9" id="KW-0472">Membrane</keyword>
<dbReference type="InterPro" id="IPR005467">
    <property type="entry name" value="His_kinase_dom"/>
</dbReference>
<dbReference type="GO" id="GO:0005886">
    <property type="term" value="C:plasma membrane"/>
    <property type="evidence" value="ECO:0007669"/>
    <property type="project" value="TreeGrafter"/>
</dbReference>
<dbReference type="SUPFAM" id="SSF158472">
    <property type="entry name" value="HAMP domain-like"/>
    <property type="match status" value="1"/>
</dbReference>
<comment type="caution">
    <text evidence="12">The sequence shown here is derived from an EMBL/GenBank/DDBJ whole genome shotgun (WGS) entry which is preliminary data.</text>
</comment>
<dbReference type="InterPro" id="IPR036890">
    <property type="entry name" value="HATPase_C_sf"/>
</dbReference>
<accession>A0A1J5PQX2</accession>
<organism evidence="12">
    <name type="scientific">mine drainage metagenome</name>
    <dbReference type="NCBI Taxonomy" id="410659"/>
    <lineage>
        <taxon>unclassified sequences</taxon>
        <taxon>metagenomes</taxon>
        <taxon>ecological metagenomes</taxon>
    </lineage>
</organism>
<keyword evidence="7 9" id="KW-1133">Transmembrane helix</keyword>
<dbReference type="GO" id="GO:0000155">
    <property type="term" value="F:phosphorelay sensor kinase activity"/>
    <property type="evidence" value="ECO:0007669"/>
    <property type="project" value="InterPro"/>
</dbReference>
<dbReference type="SMART" id="SM00388">
    <property type="entry name" value="HisKA"/>
    <property type="match status" value="1"/>
</dbReference>
<keyword evidence="4 12" id="KW-0808">Transferase</keyword>
<dbReference type="InterPro" id="IPR003594">
    <property type="entry name" value="HATPase_dom"/>
</dbReference>
<dbReference type="SUPFAM" id="SSF47384">
    <property type="entry name" value="Homodimeric domain of signal transducing histidine kinase"/>
    <property type="match status" value="1"/>
</dbReference>
<dbReference type="Gene3D" id="3.30.565.10">
    <property type="entry name" value="Histidine kinase-like ATPase, C-terminal domain"/>
    <property type="match status" value="1"/>
</dbReference>
<dbReference type="PANTHER" id="PTHR45436">
    <property type="entry name" value="SENSOR HISTIDINE KINASE YKOH"/>
    <property type="match status" value="1"/>
</dbReference>
<dbReference type="Pfam" id="PF00672">
    <property type="entry name" value="HAMP"/>
    <property type="match status" value="1"/>
</dbReference>
<dbReference type="PANTHER" id="PTHR45436:SF5">
    <property type="entry name" value="SENSOR HISTIDINE KINASE TRCS"/>
    <property type="match status" value="1"/>
</dbReference>
<dbReference type="Pfam" id="PF00512">
    <property type="entry name" value="HisKA"/>
    <property type="match status" value="1"/>
</dbReference>
<feature type="transmembrane region" description="Helical" evidence="9">
    <location>
        <begin position="150"/>
        <end position="173"/>
    </location>
</feature>
<proteinExistence type="predicted"/>
<dbReference type="SMART" id="SM00304">
    <property type="entry name" value="HAMP"/>
    <property type="match status" value="1"/>
</dbReference>
<evidence type="ECO:0000256" key="8">
    <source>
        <dbReference type="ARBA" id="ARBA00023012"/>
    </source>
</evidence>
<dbReference type="AlphaFoldDB" id="A0A1J5PQX2"/>
<reference evidence="12" key="1">
    <citation type="submission" date="2016-10" db="EMBL/GenBank/DDBJ databases">
        <title>Sequence of Gallionella enrichment culture.</title>
        <authorList>
            <person name="Poehlein A."/>
            <person name="Muehling M."/>
            <person name="Daniel R."/>
        </authorList>
    </citation>
    <scope>NUCLEOTIDE SEQUENCE</scope>
</reference>
<keyword evidence="3" id="KW-0597">Phosphoprotein</keyword>
<keyword evidence="5 9" id="KW-0812">Transmembrane</keyword>
<evidence type="ECO:0000256" key="3">
    <source>
        <dbReference type="ARBA" id="ARBA00022553"/>
    </source>
</evidence>
<dbReference type="InterPro" id="IPR050428">
    <property type="entry name" value="TCS_sensor_his_kinase"/>
</dbReference>